<dbReference type="STRING" id="1830138.SAMN05443507_10432"/>
<dbReference type="AlphaFoldDB" id="A0A1M6MEV7"/>
<name>A0A1M6MEV7_9BACL</name>
<sequence>MAGQAHAIHCPKCDSVLFREEKIVELDSSVVIREDLPVSARAVKTQYRYVCLSCGNLLHHEWTGTHPS</sequence>
<dbReference type="Proteomes" id="UP000184016">
    <property type="component" value="Unassembled WGS sequence"/>
</dbReference>
<evidence type="ECO:0000313" key="2">
    <source>
        <dbReference type="Proteomes" id="UP000184016"/>
    </source>
</evidence>
<dbReference type="EMBL" id="FRAF01000004">
    <property type="protein sequence ID" value="SHJ81958.1"/>
    <property type="molecule type" value="Genomic_DNA"/>
</dbReference>
<evidence type="ECO:0000313" key="1">
    <source>
        <dbReference type="EMBL" id="SHJ81958.1"/>
    </source>
</evidence>
<reference evidence="2" key="1">
    <citation type="submission" date="2016-11" db="EMBL/GenBank/DDBJ databases">
        <authorList>
            <person name="Varghese N."/>
            <person name="Submissions S."/>
        </authorList>
    </citation>
    <scope>NUCLEOTIDE SEQUENCE [LARGE SCALE GENOMIC DNA]</scope>
    <source>
        <strain evidence="2">USBA-503</strain>
    </source>
</reference>
<protein>
    <submittedName>
        <fullName evidence="1">Uncharacterized protein</fullName>
    </submittedName>
</protein>
<dbReference type="OrthoDB" id="2376673at2"/>
<dbReference type="RefSeq" id="WP_072873120.1">
    <property type="nucleotide sequence ID" value="NZ_FRAF01000004.1"/>
</dbReference>
<gene>
    <name evidence="1" type="ORF">SAMN05443507_10432</name>
</gene>
<accession>A0A1M6MEV7</accession>
<proteinExistence type="predicted"/>
<keyword evidence="2" id="KW-1185">Reference proteome</keyword>
<organism evidence="1 2">
    <name type="scientific">Alicyclobacillus tolerans</name>
    <dbReference type="NCBI Taxonomy" id="90970"/>
    <lineage>
        <taxon>Bacteria</taxon>
        <taxon>Bacillati</taxon>
        <taxon>Bacillota</taxon>
        <taxon>Bacilli</taxon>
        <taxon>Bacillales</taxon>
        <taxon>Alicyclobacillaceae</taxon>
        <taxon>Alicyclobacillus</taxon>
    </lineage>
</organism>